<evidence type="ECO:0000313" key="1">
    <source>
        <dbReference type="EMBL" id="KAK8224495.1"/>
    </source>
</evidence>
<proteinExistence type="predicted"/>
<evidence type="ECO:0000313" key="2">
    <source>
        <dbReference type="Proteomes" id="UP001492380"/>
    </source>
</evidence>
<reference evidence="1 2" key="1">
    <citation type="submission" date="2024-04" db="EMBL/GenBank/DDBJ databases">
        <title>Phyllosticta paracitricarpa is synonymous to the EU quarantine fungus P. citricarpa based on phylogenomic analyses.</title>
        <authorList>
            <consortium name="Lawrence Berkeley National Laboratory"/>
            <person name="Van Ingen-Buijs V.A."/>
            <person name="Van Westerhoven A.C."/>
            <person name="Haridas S."/>
            <person name="Skiadas P."/>
            <person name="Martin F."/>
            <person name="Groenewald J.Z."/>
            <person name="Crous P.W."/>
            <person name="Seidl M.F."/>
        </authorList>
    </citation>
    <scope>NUCLEOTIDE SEQUENCE [LARGE SCALE GENOMIC DNA]</scope>
    <source>
        <strain evidence="1 2">CBS 123374</strain>
    </source>
</reference>
<evidence type="ECO:0008006" key="3">
    <source>
        <dbReference type="Google" id="ProtNLM"/>
    </source>
</evidence>
<dbReference type="Gene3D" id="3.80.10.10">
    <property type="entry name" value="Ribonuclease Inhibitor"/>
    <property type="match status" value="1"/>
</dbReference>
<sequence length="438" mass="49455">MPPDTPMPTARSPPTFNSRLLSLPNELQDMILAEVDDSQPLLNVSLTNRHLQAMAEPHLYRDVFIKDQRGCQSFFRAIVTKSPRATYVRQLSVDLGSKETLRCQMDEYLGIEGPSPSSALLYLLDNLDNLENLFIKSSGMNWDFYKALRQASRGEILPSLKTCEMFALGDGLYAQWQWPKSANYFQPLLLHPTLEELTLINVAGTPGPLLYRESFTCLQKLELLSSAMTAQDIKDALSYSTCLKELTVYPDPKSFTQDQWESAPDFTVDVFESVKDSLHKLVIYRGIPGTARTPMNLHTLTALRHLAVADECLFGSLTGDARMEAFTLAQLKTIFPPHLEIWEIQANQDTTTQTINPILTYKDELCPRLQRISAPKERENDVSNDDLERLASAGIALTFDIRFLFLDQFRENCSGDDEPERDIVICSEGLSLPISYLD</sequence>
<name>A0ABR1YBB1_9PEZI</name>
<dbReference type="EMBL" id="JBBWRZ010000012">
    <property type="protein sequence ID" value="KAK8224495.1"/>
    <property type="molecule type" value="Genomic_DNA"/>
</dbReference>
<gene>
    <name evidence="1" type="ORF">HDK90DRAFT_542897</name>
</gene>
<protein>
    <recommendedName>
        <fullName evidence="3">F-box domain-containing protein</fullName>
    </recommendedName>
</protein>
<comment type="caution">
    <text evidence="1">The sequence shown here is derived from an EMBL/GenBank/DDBJ whole genome shotgun (WGS) entry which is preliminary data.</text>
</comment>
<dbReference type="Proteomes" id="UP001492380">
    <property type="component" value="Unassembled WGS sequence"/>
</dbReference>
<dbReference type="InterPro" id="IPR032675">
    <property type="entry name" value="LRR_dom_sf"/>
</dbReference>
<keyword evidence="2" id="KW-1185">Reference proteome</keyword>
<organism evidence="1 2">
    <name type="scientific">Phyllosticta capitalensis</name>
    <dbReference type="NCBI Taxonomy" id="121624"/>
    <lineage>
        <taxon>Eukaryota</taxon>
        <taxon>Fungi</taxon>
        <taxon>Dikarya</taxon>
        <taxon>Ascomycota</taxon>
        <taxon>Pezizomycotina</taxon>
        <taxon>Dothideomycetes</taxon>
        <taxon>Dothideomycetes incertae sedis</taxon>
        <taxon>Botryosphaeriales</taxon>
        <taxon>Phyllostictaceae</taxon>
        <taxon>Phyllosticta</taxon>
    </lineage>
</organism>
<accession>A0ABR1YBB1</accession>